<reference evidence="5" key="1">
    <citation type="submission" date="2018-05" db="EMBL/GenBank/DDBJ databases">
        <authorList>
            <person name="Lanie J.A."/>
            <person name="Ng W.-L."/>
            <person name="Kazmierczak K.M."/>
            <person name="Andrzejewski T.M."/>
            <person name="Davidsen T.M."/>
            <person name="Wayne K.J."/>
            <person name="Tettelin H."/>
            <person name="Glass J.I."/>
            <person name="Rusch D."/>
            <person name="Podicherti R."/>
            <person name="Tsui H.-C.T."/>
            <person name="Winkler M.E."/>
        </authorList>
    </citation>
    <scope>NUCLEOTIDE SEQUENCE</scope>
</reference>
<dbReference type="InterPro" id="IPR017437">
    <property type="entry name" value="ATP-NAD_kinase_PpnK-typ_C"/>
</dbReference>
<evidence type="ECO:0000256" key="2">
    <source>
        <dbReference type="ARBA" id="ARBA00022777"/>
    </source>
</evidence>
<gene>
    <name evidence="5" type="ORF">METZ01_LOCUS60866</name>
</gene>
<dbReference type="EMBL" id="UINC01003633">
    <property type="protein sequence ID" value="SVA08012.1"/>
    <property type="molecule type" value="Genomic_DNA"/>
</dbReference>
<evidence type="ECO:0000256" key="3">
    <source>
        <dbReference type="ARBA" id="ARBA00022857"/>
    </source>
</evidence>
<keyword evidence="3" id="KW-0521">NADP</keyword>
<dbReference type="PANTHER" id="PTHR20275">
    <property type="entry name" value="NAD KINASE"/>
    <property type="match status" value="1"/>
</dbReference>
<dbReference type="Pfam" id="PF01513">
    <property type="entry name" value="NAD_kinase"/>
    <property type="match status" value="1"/>
</dbReference>
<keyword evidence="2" id="KW-0418">Kinase</keyword>
<dbReference type="AlphaFoldDB" id="A0A381SVG4"/>
<dbReference type="InterPro" id="IPR017438">
    <property type="entry name" value="ATP-NAD_kinase_N"/>
</dbReference>
<dbReference type="PANTHER" id="PTHR20275:SF0">
    <property type="entry name" value="NAD KINASE"/>
    <property type="match status" value="1"/>
</dbReference>
<keyword evidence="1" id="KW-0808">Transferase</keyword>
<keyword evidence="4" id="KW-0520">NAD</keyword>
<dbReference type="InterPro" id="IPR016064">
    <property type="entry name" value="NAD/diacylglycerol_kinase_sf"/>
</dbReference>
<protein>
    <recommendedName>
        <fullName evidence="6">NAD kinase</fullName>
    </recommendedName>
</protein>
<accession>A0A381SVG4</accession>
<dbReference type="Pfam" id="PF20143">
    <property type="entry name" value="NAD_kinase_C"/>
    <property type="match status" value="1"/>
</dbReference>
<feature type="non-terminal residue" evidence="5">
    <location>
        <position position="1"/>
    </location>
</feature>
<name>A0A381SVG4_9ZZZZ</name>
<proteinExistence type="inferred from homology"/>
<dbReference type="GO" id="GO:0019674">
    <property type="term" value="P:NAD+ metabolic process"/>
    <property type="evidence" value="ECO:0007669"/>
    <property type="project" value="InterPro"/>
</dbReference>
<sequence length="254" mass="26861">VVQADDLGERLSAEGHEVRRLTEPGGADGLDLVVSLGGDGSILRAVNLLDGRPVPVLGVNFGQLGYLTACEPDDVDVAVSRVLSGEHDIEERMMLAVEVRRADGTVVGSDHGLNELVVERTGHTIRLGLSFDGSFFTSYAADGLIVATPTGSTAYAFSARGPIVDALHRSLQITPVSAHMLFDRTLVVGPETEITLGVLGDRPATCTVDGREVAPLDPGDLVVCTASERTARLVTFGGRGFERVLKAKFGLEDR</sequence>
<evidence type="ECO:0000256" key="1">
    <source>
        <dbReference type="ARBA" id="ARBA00022679"/>
    </source>
</evidence>
<dbReference type="Gene3D" id="2.60.200.30">
    <property type="entry name" value="Probable inorganic polyphosphate/atp-NAD kinase, domain 2"/>
    <property type="match status" value="1"/>
</dbReference>
<dbReference type="SUPFAM" id="SSF111331">
    <property type="entry name" value="NAD kinase/diacylglycerol kinase-like"/>
    <property type="match status" value="1"/>
</dbReference>
<organism evidence="5">
    <name type="scientific">marine metagenome</name>
    <dbReference type="NCBI Taxonomy" id="408172"/>
    <lineage>
        <taxon>unclassified sequences</taxon>
        <taxon>metagenomes</taxon>
        <taxon>ecological metagenomes</taxon>
    </lineage>
</organism>
<dbReference type="GO" id="GO:0006741">
    <property type="term" value="P:NADP+ biosynthetic process"/>
    <property type="evidence" value="ECO:0007669"/>
    <property type="project" value="InterPro"/>
</dbReference>
<evidence type="ECO:0000313" key="5">
    <source>
        <dbReference type="EMBL" id="SVA08012.1"/>
    </source>
</evidence>
<evidence type="ECO:0000256" key="4">
    <source>
        <dbReference type="ARBA" id="ARBA00023027"/>
    </source>
</evidence>
<dbReference type="HAMAP" id="MF_00361">
    <property type="entry name" value="NAD_kinase"/>
    <property type="match status" value="1"/>
</dbReference>
<dbReference type="Gene3D" id="3.40.50.10330">
    <property type="entry name" value="Probable inorganic polyphosphate/atp-NAD kinase, domain 1"/>
    <property type="match status" value="1"/>
</dbReference>
<dbReference type="GO" id="GO:0003951">
    <property type="term" value="F:NAD+ kinase activity"/>
    <property type="evidence" value="ECO:0007669"/>
    <property type="project" value="InterPro"/>
</dbReference>
<dbReference type="InterPro" id="IPR002504">
    <property type="entry name" value="NADK"/>
</dbReference>
<evidence type="ECO:0008006" key="6">
    <source>
        <dbReference type="Google" id="ProtNLM"/>
    </source>
</evidence>